<dbReference type="GO" id="GO:0046677">
    <property type="term" value="P:response to antibiotic"/>
    <property type="evidence" value="ECO:0007669"/>
    <property type="project" value="InterPro"/>
</dbReference>
<comment type="subcellular location">
    <subcellularLocation>
        <location evidence="1">Cell membrane</location>
        <topology evidence="1">Multi-pass membrane protein</topology>
    </subcellularLocation>
</comment>
<keyword evidence="10" id="KW-1185">Reference proteome</keyword>
<evidence type="ECO:0000256" key="4">
    <source>
        <dbReference type="ARBA" id="ARBA00022692"/>
    </source>
</evidence>
<dbReference type="OrthoDB" id="8988363at2"/>
<evidence type="ECO:0000313" key="10">
    <source>
        <dbReference type="Proteomes" id="UP000273307"/>
    </source>
</evidence>
<organism evidence="9 10">
    <name type="scientific">Mycobacterium attenuatum</name>
    <dbReference type="NCBI Taxonomy" id="2341086"/>
    <lineage>
        <taxon>Bacteria</taxon>
        <taxon>Bacillati</taxon>
        <taxon>Actinomycetota</taxon>
        <taxon>Actinomycetes</taxon>
        <taxon>Mycobacteriales</taxon>
        <taxon>Mycobacteriaceae</taxon>
        <taxon>Mycobacterium</taxon>
    </lineage>
</organism>
<gene>
    <name evidence="9" type="primary">drrB_2</name>
    <name evidence="9" type="ORF">LAUMK136_01730</name>
</gene>
<dbReference type="PANTHER" id="PTHR43077:SF8">
    <property type="entry name" value="DOXORUBICIN RESISTANCE ABC TRANSPORTER PERMEASE PROTEIN DRRB"/>
    <property type="match status" value="1"/>
</dbReference>
<dbReference type="GO" id="GO:0043215">
    <property type="term" value="P:daunorubicin transport"/>
    <property type="evidence" value="ECO:0007669"/>
    <property type="project" value="InterPro"/>
</dbReference>
<keyword evidence="5 8" id="KW-1133">Transmembrane helix</keyword>
<evidence type="ECO:0000256" key="7">
    <source>
        <dbReference type="SAM" id="MobiDB-lite"/>
    </source>
</evidence>
<evidence type="ECO:0000256" key="5">
    <source>
        <dbReference type="ARBA" id="ARBA00022989"/>
    </source>
</evidence>
<dbReference type="PIRSF" id="PIRSF006648">
    <property type="entry name" value="DrrB"/>
    <property type="match status" value="1"/>
</dbReference>
<dbReference type="GO" id="GO:1900753">
    <property type="term" value="P:doxorubicin transport"/>
    <property type="evidence" value="ECO:0007669"/>
    <property type="project" value="InterPro"/>
</dbReference>
<keyword evidence="3" id="KW-1003">Cell membrane</keyword>
<dbReference type="GO" id="GO:0043190">
    <property type="term" value="C:ATP-binding cassette (ABC) transporter complex"/>
    <property type="evidence" value="ECO:0007669"/>
    <property type="project" value="InterPro"/>
</dbReference>
<dbReference type="RefSeq" id="WP_122495607.1">
    <property type="nucleotide sequence ID" value="NZ_UPHP01000039.1"/>
</dbReference>
<dbReference type="PANTHER" id="PTHR43077">
    <property type="entry name" value="TRANSPORT PERMEASE YVFS-RELATED"/>
    <property type="match status" value="1"/>
</dbReference>
<dbReference type="AlphaFoldDB" id="A0A498PY96"/>
<comment type="similarity">
    <text evidence="2">Belongs to the ABC-2 integral membrane protein family.</text>
</comment>
<proteinExistence type="inferred from homology"/>
<evidence type="ECO:0000256" key="8">
    <source>
        <dbReference type="SAM" id="Phobius"/>
    </source>
</evidence>
<dbReference type="InterPro" id="IPR051328">
    <property type="entry name" value="T7SS_ABC-Transporter"/>
</dbReference>
<sequence length="284" mass="30778">MSAPALEPAIGTTAERPATRQPRQSPFRQWWVLVVRLLLNTHFGEVLTTAGAPVVFMVGFYIPFSIPWNHFVGGSNVASSLGQYITPLVTLQAVAFAAIGSGFRAAIDSQLGVNRRFASMPIAALTPVLARVSISLYRCSIGLSVSMISGYVIGFRFHRGPVCIVGFCLLVLVIGALLSFGADLLGTGTKNPDAMLPLLTLPILIFGLLSVGLMPLKLFPRWIHPFVRNQPISQFVEALRALAGDTTKHAIQLTWPVMAPTLAWVVGFIVLLVPMSIFVLSERR</sequence>
<dbReference type="EMBL" id="UPHP01000039">
    <property type="protein sequence ID" value="VBA37055.1"/>
    <property type="molecule type" value="Genomic_DNA"/>
</dbReference>
<dbReference type="NCBIfam" id="TIGR00025">
    <property type="entry name" value="Mtu_efflux"/>
    <property type="match status" value="1"/>
</dbReference>
<protein>
    <submittedName>
        <fullName evidence="9">Doxorubicin resistance ABC transporter permease protein DrrB</fullName>
    </submittedName>
</protein>
<feature type="transmembrane region" description="Helical" evidence="8">
    <location>
        <begin position="159"/>
        <end position="182"/>
    </location>
</feature>
<feature type="transmembrane region" description="Helical" evidence="8">
    <location>
        <begin position="128"/>
        <end position="153"/>
    </location>
</feature>
<feature type="region of interest" description="Disordered" evidence="7">
    <location>
        <begin position="1"/>
        <end position="22"/>
    </location>
</feature>
<feature type="transmembrane region" description="Helical" evidence="8">
    <location>
        <begin position="46"/>
        <end position="64"/>
    </location>
</feature>
<feature type="transmembrane region" description="Helical" evidence="8">
    <location>
        <begin position="262"/>
        <end position="280"/>
    </location>
</feature>
<feature type="transmembrane region" description="Helical" evidence="8">
    <location>
        <begin position="84"/>
        <end position="107"/>
    </location>
</feature>
<dbReference type="Proteomes" id="UP000273307">
    <property type="component" value="Unassembled WGS sequence"/>
</dbReference>
<dbReference type="InterPro" id="IPR004377">
    <property type="entry name" value="ABC_transpt_DrrB/DrrC"/>
</dbReference>
<accession>A0A498PY96</accession>
<evidence type="ECO:0000256" key="6">
    <source>
        <dbReference type="ARBA" id="ARBA00023136"/>
    </source>
</evidence>
<evidence type="ECO:0000313" key="9">
    <source>
        <dbReference type="EMBL" id="VBA37055.1"/>
    </source>
</evidence>
<evidence type="ECO:0000256" key="1">
    <source>
        <dbReference type="ARBA" id="ARBA00004651"/>
    </source>
</evidence>
<keyword evidence="4 8" id="KW-0812">Transmembrane</keyword>
<evidence type="ECO:0000256" key="2">
    <source>
        <dbReference type="ARBA" id="ARBA00007783"/>
    </source>
</evidence>
<feature type="transmembrane region" description="Helical" evidence="8">
    <location>
        <begin position="194"/>
        <end position="216"/>
    </location>
</feature>
<evidence type="ECO:0000256" key="3">
    <source>
        <dbReference type="ARBA" id="ARBA00022475"/>
    </source>
</evidence>
<reference evidence="9 10" key="1">
    <citation type="submission" date="2018-09" db="EMBL/GenBank/DDBJ databases">
        <authorList>
            <person name="Tagini F."/>
        </authorList>
    </citation>
    <scope>NUCLEOTIDE SEQUENCE [LARGE SCALE GENOMIC DNA]</scope>
    <source>
        <strain evidence="9 10">MK136</strain>
    </source>
</reference>
<name>A0A498PY96_9MYCO</name>
<keyword evidence="6 8" id="KW-0472">Membrane</keyword>
<dbReference type="InterPro" id="IPR000412">
    <property type="entry name" value="ABC_2_transport"/>
</dbReference>
<dbReference type="GO" id="GO:0140359">
    <property type="term" value="F:ABC-type transporter activity"/>
    <property type="evidence" value="ECO:0007669"/>
    <property type="project" value="InterPro"/>
</dbReference>